<dbReference type="Gene3D" id="1.10.10.1130">
    <property type="entry name" value="Uncharacterised protein PF10982, DUF2789"/>
    <property type="match status" value="1"/>
</dbReference>
<dbReference type="STRING" id="392484.LP43_1569"/>
<dbReference type="AlphaFoldDB" id="A0A0A0BEW6"/>
<comment type="caution">
    <text evidence="1">The sequence shown here is derived from an EMBL/GenBank/DDBJ whole genome shotgun (WGS) entry which is preliminary data.</text>
</comment>
<evidence type="ECO:0000313" key="1">
    <source>
        <dbReference type="EMBL" id="KGM07068.1"/>
    </source>
</evidence>
<dbReference type="RefSeq" id="WP_036313947.1">
    <property type="nucleotide sequence ID" value="NZ_JADFAB010000011.1"/>
</dbReference>
<dbReference type="Pfam" id="PF10982">
    <property type="entry name" value="DUF2789"/>
    <property type="match status" value="1"/>
</dbReference>
<evidence type="ECO:0008006" key="3">
    <source>
        <dbReference type="Google" id="ProtNLM"/>
    </source>
</evidence>
<dbReference type="InterPro" id="IPR038086">
    <property type="entry name" value="DUF2789_sf"/>
</dbReference>
<reference evidence="1 2" key="1">
    <citation type="submission" date="2014-09" db="EMBL/GenBank/DDBJ databases">
        <authorList>
            <person name="Grob C."/>
            <person name="Taubert M."/>
            <person name="Howat A.M."/>
            <person name="Burns O.J."/>
            <person name="Dixon J.L."/>
            <person name="Chen Y."/>
            <person name="Murrell J.C."/>
        </authorList>
    </citation>
    <scope>NUCLEOTIDE SEQUENCE [LARGE SCALE GENOMIC DNA]</scope>
    <source>
        <strain evidence="1">L4</strain>
    </source>
</reference>
<sequence>MESSFHSLENLFLQLGLDNSNASIDAFVQKNKLAQDEKLQDAAFWTSAQSAFIQECLSEDSDWAEVVDQLNLMLHD</sequence>
<protein>
    <recommendedName>
        <fullName evidence="3">DUF2789 domain-containing protein</fullName>
    </recommendedName>
</protein>
<proteinExistence type="predicted"/>
<evidence type="ECO:0000313" key="2">
    <source>
        <dbReference type="Proteomes" id="UP000029999"/>
    </source>
</evidence>
<organism evidence="1 2">
    <name type="scientific">Methylophaga thiooxydans</name>
    <dbReference type="NCBI Taxonomy" id="392484"/>
    <lineage>
        <taxon>Bacteria</taxon>
        <taxon>Pseudomonadati</taxon>
        <taxon>Pseudomonadota</taxon>
        <taxon>Gammaproteobacteria</taxon>
        <taxon>Thiotrichales</taxon>
        <taxon>Piscirickettsiaceae</taxon>
        <taxon>Methylophaga</taxon>
    </lineage>
</organism>
<name>A0A0A0BEW6_9GAMM</name>
<dbReference type="Proteomes" id="UP000029999">
    <property type="component" value="Unassembled WGS sequence"/>
</dbReference>
<gene>
    <name evidence="1" type="ORF">LP43_1569</name>
</gene>
<accession>A0A0A0BEW6</accession>
<dbReference type="EMBL" id="JRQD01000003">
    <property type="protein sequence ID" value="KGM07068.1"/>
    <property type="molecule type" value="Genomic_DNA"/>
</dbReference>
<dbReference type="InterPro" id="IPR021250">
    <property type="entry name" value="DUF2789"/>
</dbReference>